<proteinExistence type="predicted"/>
<dbReference type="Gene3D" id="3.40.50.1010">
    <property type="entry name" value="5'-nuclease"/>
    <property type="match status" value="1"/>
</dbReference>
<organism evidence="1">
    <name type="scientific">marine sediment metagenome</name>
    <dbReference type="NCBI Taxonomy" id="412755"/>
    <lineage>
        <taxon>unclassified sequences</taxon>
        <taxon>metagenomes</taxon>
        <taxon>ecological metagenomes</taxon>
    </lineage>
</organism>
<reference evidence="1" key="1">
    <citation type="journal article" date="2015" name="Nature">
        <title>Complex archaea that bridge the gap between prokaryotes and eukaryotes.</title>
        <authorList>
            <person name="Spang A."/>
            <person name="Saw J.H."/>
            <person name="Jorgensen S.L."/>
            <person name="Zaremba-Niedzwiedzka K."/>
            <person name="Martijn J."/>
            <person name="Lind A.E."/>
            <person name="van Eijk R."/>
            <person name="Schleper C."/>
            <person name="Guy L."/>
            <person name="Ettema T.J."/>
        </authorList>
    </citation>
    <scope>NUCLEOTIDE SEQUENCE</scope>
</reference>
<gene>
    <name evidence="1" type="ORF">LCGC14_1575060</name>
</gene>
<evidence type="ECO:0008006" key="2">
    <source>
        <dbReference type="Google" id="ProtNLM"/>
    </source>
</evidence>
<evidence type="ECO:0000313" key="1">
    <source>
        <dbReference type="EMBL" id="KKM27406.1"/>
    </source>
</evidence>
<dbReference type="AlphaFoldDB" id="A0A0F9III0"/>
<accession>A0A0F9III0</accession>
<name>A0A0F9III0_9ZZZZ</name>
<sequence>MAIKVLFFDTSVVIKLFIKEKGSNTVNWLASNKVKFSLRFVINEQVCSEFLNKIKDFCKAGKLSEKNADEINRKFTKFYKGKVFRIICQKIISNTKLEQILNKVIEELRLTKGKNDWDALH</sequence>
<dbReference type="EMBL" id="LAZR01012327">
    <property type="protein sequence ID" value="KKM27406.1"/>
    <property type="molecule type" value="Genomic_DNA"/>
</dbReference>
<comment type="caution">
    <text evidence="1">The sequence shown here is derived from an EMBL/GenBank/DDBJ whole genome shotgun (WGS) entry which is preliminary data.</text>
</comment>
<protein>
    <recommendedName>
        <fullName evidence="2">PIN domain-containing protein</fullName>
    </recommendedName>
</protein>